<keyword evidence="3" id="KW-0274">FAD</keyword>
<dbReference type="PANTHER" id="PTHR13789:SF316">
    <property type="entry name" value="FAD-BINDING DOMAIN-CONTAINING PROTEIN"/>
    <property type="match status" value="1"/>
</dbReference>
<name>M2MUD0_BAUPA</name>
<dbReference type="HOGENOM" id="CLU_009665_19_5_1"/>
<feature type="domain" description="FAD-binding" evidence="6">
    <location>
        <begin position="7"/>
        <end position="345"/>
    </location>
</feature>
<dbReference type="AlphaFoldDB" id="M2MUD0"/>
<evidence type="ECO:0000256" key="4">
    <source>
        <dbReference type="ARBA" id="ARBA00023002"/>
    </source>
</evidence>
<evidence type="ECO:0000313" key="8">
    <source>
        <dbReference type="Proteomes" id="UP000011761"/>
    </source>
</evidence>
<keyword evidence="8" id="KW-1185">Reference proteome</keyword>
<dbReference type="GO" id="GO:0071949">
    <property type="term" value="F:FAD binding"/>
    <property type="evidence" value="ECO:0007669"/>
    <property type="project" value="InterPro"/>
</dbReference>
<proteinExistence type="inferred from homology"/>
<dbReference type="GeneID" id="19115206"/>
<dbReference type="OMA" id="LMVGRQF"/>
<evidence type="ECO:0000256" key="2">
    <source>
        <dbReference type="ARBA" id="ARBA00022630"/>
    </source>
</evidence>
<dbReference type="OrthoDB" id="16820at2759"/>
<keyword evidence="5" id="KW-0503">Monooxygenase</keyword>
<evidence type="ECO:0000256" key="1">
    <source>
        <dbReference type="ARBA" id="ARBA00007992"/>
    </source>
</evidence>
<gene>
    <name evidence="7" type="ORF">BAUCODRAFT_530137</name>
</gene>
<evidence type="ECO:0000259" key="6">
    <source>
        <dbReference type="Pfam" id="PF01494"/>
    </source>
</evidence>
<organism evidence="7 8">
    <name type="scientific">Baudoinia panamericana (strain UAMH 10762)</name>
    <name type="common">Angels' share fungus</name>
    <name type="synonym">Baudoinia compniacensis (strain UAMH 10762)</name>
    <dbReference type="NCBI Taxonomy" id="717646"/>
    <lineage>
        <taxon>Eukaryota</taxon>
        <taxon>Fungi</taxon>
        <taxon>Dikarya</taxon>
        <taxon>Ascomycota</taxon>
        <taxon>Pezizomycotina</taxon>
        <taxon>Dothideomycetes</taxon>
        <taxon>Dothideomycetidae</taxon>
        <taxon>Mycosphaerellales</taxon>
        <taxon>Teratosphaeriaceae</taxon>
        <taxon>Baudoinia</taxon>
    </lineage>
</organism>
<reference evidence="7 8" key="1">
    <citation type="journal article" date="2012" name="PLoS Pathog.">
        <title>Diverse lifestyles and strategies of plant pathogenesis encoded in the genomes of eighteen Dothideomycetes fungi.</title>
        <authorList>
            <person name="Ohm R.A."/>
            <person name="Feau N."/>
            <person name="Henrissat B."/>
            <person name="Schoch C.L."/>
            <person name="Horwitz B.A."/>
            <person name="Barry K.W."/>
            <person name="Condon B.J."/>
            <person name="Copeland A.C."/>
            <person name="Dhillon B."/>
            <person name="Glaser F."/>
            <person name="Hesse C.N."/>
            <person name="Kosti I."/>
            <person name="LaButti K."/>
            <person name="Lindquist E.A."/>
            <person name="Lucas S."/>
            <person name="Salamov A.A."/>
            <person name="Bradshaw R.E."/>
            <person name="Ciuffetti L."/>
            <person name="Hamelin R.C."/>
            <person name="Kema G.H.J."/>
            <person name="Lawrence C."/>
            <person name="Scott J.A."/>
            <person name="Spatafora J.W."/>
            <person name="Turgeon B.G."/>
            <person name="de Wit P.J.G.M."/>
            <person name="Zhong S."/>
            <person name="Goodwin S.B."/>
            <person name="Grigoriev I.V."/>
        </authorList>
    </citation>
    <scope>NUCLEOTIDE SEQUENCE [LARGE SCALE GENOMIC DNA]</scope>
    <source>
        <strain evidence="7 8">UAMH 10762</strain>
    </source>
</reference>
<evidence type="ECO:0000256" key="5">
    <source>
        <dbReference type="ARBA" id="ARBA00023033"/>
    </source>
</evidence>
<keyword evidence="2" id="KW-0285">Flavoprotein</keyword>
<dbReference type="PRINTS" id="PR00420">
    <property type="entry name" value="RNGMNOXGNASE"/>
</dbReference>
<protein>
    <recommendedName>
        <fullName evidence="6">FAD-binding domain-containing protein</fullName>
    </recommendedName>
</protein>
<dbReference type="PANTHER" id="PTHR13789">
    <property type="entry name" value="MONOOXYGENASE"/>
    <property type="match status" value="1"/>
</dbReference>
<dbReference type="Proteomes" id="UP000011761">
    <property type="component" value="Unassembled WGS sequence"/>
</dbReference>
<keyword evidence="4" id="KW-0560">Oxidoreductase</keyword>
<dbReference type="PROSITE" id="PS51257">
    <property type="entry name" value="PROKAR_LIPOPROTEIN"/>
    <property type="match status" value="1"/>
</dbReference>
<accession>M2MUD0</accession>
<dbReference type="SUPFAM" id="SSF51905">
    <property type="entry name" value="FAD/NAD(P)-binding domain"/>
    <property type="match status" value="1"/>
</dbReference>
<evidence type="ECO:0000256" key="3">
    <source>
        <dbReference type="ARBA" id="ARBA00022827"/>
    </source>
</evidence>
<dbReference type="InterPro" id="IPR036188">
    <property type="entry name" value="FAD/NAD-bd_sf"/>
</dbReference>
<dbReference type="eggNOG" id="KOG2614">
    <property type="taxonomic scope" value="Eukaryota"/>
</dbReference>
<dbReference type="GO" id="GO:0004497">
    <property type="term" value="F:monooxygenase activity"/>
    <property type="evidence" value="ECO:0007669"/>
    <property type="project" value="UniProtKB-KW"/>
</dbReference>
<sequence length="438" mass="49315">MRNLLDDIAVIGAGLGGCALALALSAHNIPITIYELRDEDAPILNSGVILTPNGLRVLDFLGVFDRVKDRCYKATYRNFKNAKDETVRSVYIANEQSYGYCNHRIWRRILLKEMRGMLVERQVTILYNTKFEGIVYESKNEGVDFTVNGQIRHASLLIGSDGIYSRVRSHLSPDIIPEYTGIIGLLSHIPRASVAWPYEDYVLNFTLQDKPGALVIMPEDPEAVDIMVAMQVHHPEQSRKDLDDLQADKERLVSFYTKAYDQWGPTARKIIDQVVAHKENCFIWPYMRMPKIPRWYSENSGRVILLGDGAHGQIALPPSSGQGVNQALEDVYSLVTLLTSLCGSGANNSISDGNGLATAATTETLLEGLAFWQDLRQKRIDAVFDWTMNASNLQRLPEAERQRLLDAGKHKGPGDDMSWLYGYEVDEEIRAWVQQVRI</sequence>
<dbReference type="KEGG" id="bcom:BAUCODRAFT_530137"/>
<dbReference type="Gene3D" id="3.50.50.60">
    <property type="entry name" value="FAD/NAD(P)-binding domain"/>
    <property type="match status" value="1"/>
</dbReference>
<comment type="similarity">
    <text evidence="1">Belongs to the paxM FAD-dependent monooxygenase family.</text>
</comment>
<evidence type="ECO:0000313" key="7">
    <source>
        <dbReference type="EMBL" id="EMC95178.1"/>
    </source>
</evidence>
<dbReference type="RefSeq" id="XP_007677759.1">
    <property type="nucleotide sequence ID" value="XM_007679569.1"/>
</dbReference>
<dbReference type="InterPro" id="IPR002938">
    <property type="entry name" value="FAD-bd"/>
</dbReference>
<dbReference type="InterPro" id="IPR050493">
    <property type="entry name" value="FAD-dep_Monooxygenase_BioMet"/>
</dbReference>
<dbReference type="Pfam" id="PF01494">
    <property type="entry name" value="FAD_binding_3"/>
    <property type="match status" value="1"/>
</dbReference>
<dbReference type="EMBL" id="KB445557">
    <property type="protein sequence ID" value="EMC95178.1"/>
    <property type="molecule type" value="Genomic_DNA"/>
</dbReference>